<dbReference type="Proteomes" id="UP000576209">
    <property type="component" value="Unassembled WGS sequence"/>
</dbReference>
<dbReference type="PANTHER" id="PTHR43739:SF5">
    <property type="entry name" value="EXO-ALPHA-SIALIDASE"/>
    <property type="match status" value="1"/>
</dbReference>
<dbReference type="GO" id="GO:0010411">
    <property type="term" value="P:xyloglucan metabolic process"/>
    <property type="evidence" value="ECO:0007669"/>
    <property type="project" value="TreeGrafter"/>
</dbReference>
<dbReference type="RefSeq" id="WP_183496724.1">
    <property type="nucleotide sequence ID" value="NZ_JACIFF010000008.1"/>
</dbReference>
<dbReference type="Pfam" id="PF15902">
    <property type="entry name" value="Sortilin-Vps10"/>
    <property type="match status" value="1"/>
</dbReference>
<keyword evidence="3" id="KW-0732">Signal</keyword>
<protein>
    <submittedName>
        <fullName evidence="5">Photosystem II stability/assembly factor-like uncharacterized protein</fullName>
    </submittedName>
</protein>
<comment type="caution">
    <text evidence="5">The sequence shown here is derived from an EMBL/GenBank/DDBJ whole genome shotgun (WGS) entry which is preliminary data.</text>
</comment>
<evidence type="ECO:0000313" key="5">
    <source>
        <dbReference type="EMBL" id="MBB4080487.1"/>
    </source>
</evidence>
<accession>A0A840EAM7</accession>
<keyword evidence="2" id="KW-0175">Coiled coil</keyword>
<dbReference type="EMBL" id="JACIFF010000008">
    <property type="protein sequence ID" value="MBB4080487.1"/>
    <property type="molecule type" value="Genomic_DNA"/>
</dbReference>
<dbReference type="Gene3D" id="2.60.40.4070">
    <property type="match status" value="1"/>
</dbReference>
<feature type="coiled-coil region" evidence="2">
    <location>
        <begin position="939"/>
        <end position="973"/>
    </location>
</feature>
<name>A0A840EAM7_9BACT</name>
<evidence type="ECO:0000256" key="3">
    <source>
        <dbReference type="SAM" id="SignalP"/>
    </source>
</evidence>
<evidence type="ECO:0000256" key="2">
    <source>
        <dbReference type="SAM" id="Coils"/>
    </source>
</evidence>
<dbReference type="SUPFAM" id="SSF110296">
    <property type="entry name" value="Oligoxyloglucan reducing end-specific cellobiohydrolase"/>
    <property type="match status" value="2"/>
</dbReference>
<reference evidence="5 6" key="1">
    <citation type="submission" date="2020-08" db="EMBL/GenBank/DDBJ databases">
        <title>Genomic Encyclopedia of Type Strains, Phase IV (KMG-IV): sequencing the most valuable type-strain genomes for metagenomic binning, comparative biology and taxonomic classification.</title>
        <authorList>
            <person name="Goeker M."/>
        </authorList>
    </citation>
    <scope>NUCLEOTIDE SEQUENCE [LARGE SCALE GENOMIC DNA]</scope>
    <source>
        <strain evidence="5 6">DSM 105137</strain>
    </source>
</reference>
<feature type="chain" id="PRO_5032600005" evidence="3">
    <location>
        <begin position="20"/>
        <end position="1081"/>
    </location>
</feature>
<keyword evidence="6" id="KW-1185">Reference proteome</keyword>
<evidence type="ECO:0000259" key="4">
    <source>
        <dbReference type="Pfam" id="PF15902"/>
    </source>
</evidence>
<dbReference type="InterPro" id="IPR031778">
    <property type="entry name" value="Sortilin_N"/>
</dbReference>
<proteinExistence type="predicted"/>
<gene>
    <name evidence="5" type="ORF">GGR28_003121</name>
</gene>
<keyword evidence="1" id="KW-0677">Repeat</keyword>
<feature type="signal peptide" evidence="3">
    <location>
        <begin position="1"/>
        <end position="19"/>
    </location>
</feature>
<dbReference type="PANTHER" id="PTHR43739">
    <property type="entry name" value="XYLOGLUCANASE (EUROFUNG)"/>
    <property type="match status" value="1"/>
</dbReference>
<evidence type="ECO:0000313" key="6">
    <source>
        <dbReference type="Proteomes" id="UP000576209"/>
    </source>
</evidence>
<organism evidence="5 6">
    <name type="scientific">Neolewinella aquimaris</name>
    <dbReference type="NCBI Taxonomy" id="1835722"/>
    <lineage>
        <taxon>Bacteria</taxon>
        <taxon>Pseudomonadati</taxon>
        <taxon>Bacteroidota</taxon>
        <taxon>Saprospiria</taxon>
        <taxon>Saprospirales</taxon>
        <taxon>Lewinellaceae</taxon>
        <taxon>Neolewinella</taxon>
    </lineage>
</organism>
<sequence length="1081" mass="119427">MTKYLLLPLLMFLFSGILAAQEKPDKPDQMTGMPLRNVGPAFVSGRIADIAVDPQHENTWYVAVASGGVWKTKNAGITWDPVFDEQASYSTGCVTVDPNNSATVWVGTGENVGGRHIGFGDGVYRSQDGGKNWTNMGLKNSEHVSKIIVHPDNSDVIWVASQGPLWSKGGERGCYKSTDGGATWKRTLGDDAWTGVTDLLIDPRDPSVLYAATWQRHRTVAAYLGGGPGTAIYRSRDGGESWTKLTTGLPTSNMGKIGLAISPQDPDVVYASITLDRTKGGVFRSSDQGASWTKMSDVVPGGTGPHYYQELYASPHAFDRLYLMAVRVLVSDDGGKNFREMQEERKHSDNHALVFREDDPDYLLIGTDAGLYESFDLAENWRFIDNMPITQYYKVAVDDRKPFYHIFGGTQDNGSHGGPSRTDSESGIRNGDWYKTLFADGHQSATEPGNPDIIYAETQQGGLHRVDLKTGEPVLVQPQAREGDPHERFNWDAPIVVSPHDPKRLYFASYRVWRSDDRGDDWTPISGDLTRNEERLALPIMGGIQSWDNPWDVRAMSNYNTITSLSESPVKEGLLWAGTDDGILQVSEDGGDNWRKIMVSSLPGVPERAFINDVKADKYDANTVYLSLDNHKEGDYAPYLYKSTDLGRSWTDLGSSLPAGTLVWRLVQDFEQPNLLFVGTENGIYTSLDGGKAWKKLAGTPTIPFRDLAIQERENDLVGASFGRSFWILDDYSPLREMNDANLNREAHLFTPRDAWWYSPRGNDPEVGANIYAAENPPFGAVITYHLRDGFVSKEEARKEAEKKMTEAETPLTFPGYAALDAEQNEVAPKVWLTIFAADGSVVRKLEVDASEGIHRATWDLRYPSTRAIRPGQTEEGGGGRWSAGALAAPGTYTATLAMEERGEVRELAGPVSFEVKPLHEPTVAGPDAQEYDAYRSEVREVQDQLATVQEFMDEAEDQLRAMETALSRAAIAPGALNGKLYSLRQELTELQYQINGSPSRAEIGEKNPPDISDFFSAGARGLSTTYGPTPNHRRSLGIAAGRLEKLLPDIERLRDRTIPALQRELREAGAPYLIGTAPRE</sequence>
<dbReference type="CDD" id="cd15482">
    <property type="entry name" value="Sialidase_non-viral"/>
    <property type="match status" value="1"/>
</dbReference>
<dbReference type="InterPro" id="IPR052025">
    <property type="entry name" value="Xyloglucanase_GH74"/>
</dbReference>
<dbReference type="InterPro" id="IPR015943">
    <property type="entry name" value="WD40/YVTN_repeat-like_dom_sf"/>
</dbReference>
<dbReference type="Gene3D" id="2.130.10.10">
    <property type="entry name" value="YVTN repeat-like/Quinoprotein amine dehydrogenase"/>
    <property type="match status" value="4"/>
</dbReference>
<evidence type="ECO:0000256" key="1">
    <source>
        <dbReference type="ARBA" id="ARBA00022737"/>
    </source>
</evidence>
<dbReference type="AlphaFoldDB" id="A0A840EAM7"/>
<feature type="domain" description="Sortilin N-terminal" evidence="4">
    <location>
        <begin position="123"/>
        <end position="248"/>
    </location>
</feature>